<keyword evidence="3" id="KW-1185">Reference proteome</keyword>
<feature type="transmembrane region" description="Helical" evidence="1">
    <location>
        <begin position="5"/>
        <end position="24"/>
    </location>
</feature>
<sequence>MRCKLVPICIIGGCMTFFGFLNIIRGLGTPLEKRTEERNRLVLYDSDVDVKESYVKSHKQHKLTPEKLQYYTPAPVPRRAHDGDDLSALLKDNVTIEVNGEFLQNFSATAHTVYARYTDFVLFTMVNKAYLTMTYNWLCNVEPFDGIIERLLVVSMDNETCTEISARSPAVTCMWLDLSTNAYDDALNWGKQSYVNFLTIRAQLMLSLAEANVSYVLFETDAIWFRDPIGYWRNATLIDDADIVVPIKGYPDQSLTLSFNPMIVLPTDTTRLFMRHFTQTLLADASLFDQDVMDPLCKRMYMGVRCRTFPWEDISDGLWFKLSESERKTFRPYVVNNNYYVGVDNKITRQALNGLWFLDLKGNCDGQRVRNTLAKHQR</sequence>
<name>A0A914UNM5_9BILA</name>
<protein>
    <submittedName>
        <fullName evidence="4">Nucleotide-diphospho-sugar transferase domain-containing protein</fullName>
    </submittedName>
</protein>
<keyword evidence="1" id="KW-1133">Transmembrane helix</keyword>
<evidence type="ECO:0000259" key="2">
    <source>
        <dbReference type="Pfam" id="PF03407"/>
    </source>
</evidence>
<accession>A0A914UNM5</accession>
<dbReference type="WBParaSite" id="PSAMB.scaffold112size77602.g2067.t2">
    <property type="protein sequence ID" value="PSAMB.scaffold112size77602.g2067.t2"/>
    <property type="gene ID" value="PSAMB.scaffold112size77602.g2067"/>
</dbReference>
<organism evidence="3 4">
    <name type="scientific">Plectus sambesii</name>
    <dbReference type="NCBI Taxonomy" id="2011161"/>
    <lineage>
        <taxon>Eukaryota</taxon>
        <taxon>Metazoa</taxon>
        <taxon>Ecdysozoa</taxon>
        <taxon>Nematoda</taxon>
        <taxon>Chromadorea</taxon>
        <taxon>Plectida</taxon>
        <taxon>Plectina</taxon>
        <taxon>Plectoidea</taxon>
        <taxon>Plectidae</taxon>
        <taxon>Plectus</taxon>
    </lineage>
</organism>
<evidence type="ECO:0000256" key="1">
    <source>
        <dbReference type="SAM" id="Phobius"/>
    </source>
</evidence>
<dbReference type="Pfam" id="PF03407">
    <property type="entry name" value="Nucleotid_trans"/>
    <property type="match status" value="1"/>
</dbReference>
<dbReference type="InterPro" id="IPR005069">
    <property type="entry name" value="Nucl-diP-sugar_transferase"/>
</dbReference>
<evidence type="ECO:0000313" key="4">
    <source>
        <dbReference type="WBParaSite" id="PSAMB.scaffold112size77602.g2067.t2"/>
    </source>
</evidence>
<dbReference type="AlphaFoldDB" id="A0A914UNM5"/>
<keyword evidence="1" id="KW-0472">Membrane</keyword>
<dbReference type="PANTHER" id="PTHR31967">
    <property type="entry name" value="GROUNDHOG (HEDGEHOG-LIKE FAMILY)-RELATED"/>
    <property type="match status" value="1"/>
</dbReference>
<evidence type="ECO:0000313" key="3">
    <source>
        <dbReference type="Proteomes" id="UP000887566"/>
    </source>
</evidence>
<dbReference type="Proteomes" id="UP000887566">
    <property type="component" value="Unplaced"/>
</dbReference>
<dbReference type="PANTHER" id="PTHR31967:SF12">
    <property type="entry name" value="NUCLEOTIDE-DIPHOSPHO-SUGAR TRANSFERASE DOMAIN-CONTAINING PROTEIN"/>
    <property type="match status" value="1"/>
</dbReference>
<keyword evidence="1" id="KW-0812">Transmembrane</keyword>
<feature type="domain" description="Nucleotide-diphospho-sugar transferase" evidence="2">
    <location>
        <begin position="147"/>
        <end position="349"/>
    </location>
</feature>
<reference evidence="4" key="1">
    <citation type="submission" date="2022-11" db="UniProtKB">
        <authorList>
            <consortium name="WormBaseParasite"/>
        </authorList>
    </citation>
    <scope>IDENTIFICATION</scope>
</reference>
<proteinExistence type="predicted"/>